<evidence type="ECO:0000256" key="1">
    <source>
        <dbReference type="SAM" id="MobiDB-lite"/>
    </source>
</evidence>
<proteinExistence type="predicted"/>
<dbReference type="AlphaFoldDB" id="A0AAV4DF62"/>
<organism evidence="2 3">
    <name type="scientific">Plakobranchus ocellatus</name>
    <dbReference type="NCBI Taxonomy" id="259542"/>
    <lineage>
        <taxon>Eukaryota</taxon>
        <taxon>Metazoa</taxon>
        <taxon>Spiralia</taxon>
        <taxon>Lophotrochozoa</taxon>
        <taxon>Mollusca</taxon>
        <taxon>Gastropoda</taxon>
        <taxon>Heterobranchia</taxon>
        <taxon>Euthyneura</taxon>
        <taxon>Panpulmonata</taxon>
        <taxon>Sacoglossa</taxon>
        <taxon>Placobranchoidea</taxon>
        <taxon>Plakobranchidae</taxon>
        <taxon>Plakobranchus</taxon>
    </lineage>
</organism>
<dbReference type="EMBL" id="BLXT01007816">
    <property type="protein sequence ID" value="GFO42652.1"/>
    <property type="molecule type" value="Genomic_DNA"/>
</dbReference>
<dbReference type="Proteomes" id="UP000735302">
    <property type="component" value="Unassembled WGS sequence"/>
</dbReference>
<sequence>MVKQRNTIEDEANYQPAGHTKKKQSELKEDTAEITEGAKERLFWRKIRRNRIYVEEKKEQRQWRKILMSKATTMCNSIIDEQRDQLLEKVWQISWEEVNEICSDYGRDG</sequence>
<evidence type="ECO:0000313" key="2">
    <source>
        <dbReference type="EMBL" id="GFO42652.1"/>
    </source>
</evidence>
<keyword evidence="3" id="KW-1185">Reference proteome</keyword>
<comment type="caution">
    <text evidence="2">The sequence shown here is derived from an EMBL/GenBank/DDBJ whole genome shotgun (WGS) entry which is preliminary data.</text>
</comment>
<accession>A0AAV4DF62</accession>
<reference evidence="2 3" key="1">
    <citation type="journal article" date="2021" name="Elife">
        <title>Chloroplast acquisition without the gene transfer in kleptoplastic sea slugs, Plakobranchus ocellatus.</title>
        <authorList>
            <person name="Maeda T."/>
            <person name="Takahashi S."/>
            <person name="Yoshida T."/>
            <person name="Shimamura S."/>
            <person name="Takaki Y."/>
            <person name="Nagai Y."/>
            <person name="Toyoda A."/>
            <person name="Suzuki Y."/>
            <person name="Arimoto A."/>
            <person name="Ishii H."/>
            <person name="Satoh N."/>
            <person name="Nishiyama T."/>
            <person name="Hasebe M."/>
            <person name="Maruyama T."/>
            <person name="Minagawa J."/>
            <person name="Obokata J."/>
            <person name="Shigenobu S."/>
        </authorList>
    </citation>
    <scope>NUCLEOTIDE SEQUENCE [LARGE SCALE GENOMIC DNA]</scope>
</reference>
<gene>
    <name evidence="2" type="ORF">PoB_006915700</name>
</gene>
<name>A0AAV4DF62_9GAST</name>
<evidence type="ECO:0000313" key="3">
    <source>
        <dbReference type="Proteomes" id="UP000735302"/>
    </source>
</evidence>
<protein>
    <submittedName>
        <fullName evidence="2">Uncharacterized protein</fullName>
    </submittedName>
</protein>
<feature type="region of interest" description="Disordered" evidence="1">
    <location>
        <begin position="1"/>
        <end position="29"/>
    </location>
</feature>